<proteinExistence type="predicted"/>
<keyword evidence="2" id="KW-1185">Reference proteome</keyword>
<dbReference type="AlphaFoldDB" id="A0AAW0MFA4"/>
<organism evidence="1 2">
    <name type="scientific">Mugilogobius chulae</name>
    <name type="common">yellowstripe goby</name>
    <dbReference type="NCBI Taxonomy" id="88201"/>
    <lineage>
        <taxon>Eukaryota</taxon>
        <taxon>Metazoa</taxon>
        <taxon>Chordata</taxon>
        <taxon>Craniata</taxon>
        <taxon>Vertebrata</taxon>
        <taxon>Euteleostomi</taxon>
        <taxon>Actinopterygii</taxon>
        <taxon>Neopterygii</taxon>
        <taxon>Teleostei</taxon>
        <taxon>Neoteleostei</taxon>
        <taxon>Acanthomorphata</taxon>
        <taxon>Gobiaria</taxon>
        <taxon>Gobiiformes</taxon>
        <taxon>Gobioidei</taxon>
        <taxon>Gobiidae</taxon>
        <taxon>Gobionellinae</taxon>
        <taxon>Mugilogobius</taxon>
    </lineage>
</organism>
<accession>A0AAW0MFA4</accession>
<evidence type="ECO:0000313" key="1">
    <source>
        <dbReference type="EMBL" id="KAK7877514.1"/>
    </source>
</evidence>
<evidence type="ECO:0008006" key="3">
    <source>
        <dbReference type="Google" id="ProtNLM"/>
    </source>
</evidence>
<reference evidence="2" key="1">
    <citation type="submission" date="2024-04" db="EMBL/GenBank/DDBJ databases">
        <title>Salinicola lusitanus LLJ914,a marine bacterium isolated from the Okinawa Trough.</title>
        <authorList>
            <person name="Li J."/>
        </authorList>
    </citation>
    <scope>NUCLEOTIDE SEQUENCE [LARGE SCALE GENOMIC DNA]</scope>
</reference>
<protein>
    <recommendedName>
        <fullName evidence="3">Reverse transcriptase</fullName>
    </recommendedName>
</protein>
<name>A0AAW0MFA4_9GOBI</name>
<evidence type="ECO:0000313" key="2">
    <source>
        <dbReference type="Proteomes" id="UP001460270"/>
    </source>
</evidence>
<dbReference type="EMBL" id="JBBPFD010000689">
    <property type="protein sequence ID" value="KAK7877514.1"/>
    <property type="molecule type" value="Genomic_DNA"/>
</dbReference>
<comment type="caution">
    <text evidence="1">The sequence shown here is derived from an EMBL/GenBank/DDBJ whole genome shotgun (WGS) entry which is preliminary data.</text>
</comment>
<gene>
    <name evidence="1" type="ORF">WMY93_031782</name>
</gene>
<dbReference type="Proteomes" id="UP001460270">
    <property type="component" value="Unassembled WGS sequence"/>
</dbReference>
<sequence length="149" mass="16515">MECRSIIQTHIKKQWQHKWDEETKGRHLHSIAPTVDDNYRSGLTRQDDINLTRLRLGHCGLASGLFLIGKHADGCCECCGVPETVAHVVMRCPASNRHGSINNIVVTRPVEGSNALAVPSLPEINHNNNNKLLDYVIVNGACLMRGSVR</sequence>